<evidence type="ECO:0000256" key="5">
    <source>
        <dbReference type="ARBA" id="ARBA00023110"/>
    </source>
</evidence>
<name>A0ABU9E704_9BACT</name>
<evidence type="ECO:0000313" key="13">
    <source>
        <dbReference type="EMBL" id="MEK9499867.1"/>
    </source>
</evidence>
<gene>
    <name evidence="13" type="ORF">WI372_02580</name>
</gene>
<evidence type="ECO:0000256" key="6">
    <source>
        <dbReference type="ARBA" id="ARBA00023186"/>
    </source>
</evidence>
<reference evidence="13 14" key="1">
    <citation type="submission" date="2024-02" db="EMBL/GenBank/DDBJ databases">
        <title>A novel Gemmatimonadota bacterium.</title>
        <authorList>
            <person name="Du Z.-J."/>
            <person name="Ye Y.-Q."/>
        </authorList>
    </citation>
    <scope>NUCLEOTIDE SEQUENCE [LARGE SCALE GENOMIC DNA]</scope>
    <source>
        <strain evidence="13 14">DH-20</strain>
    </source>
</reference>
<dbReference type="InterPro" id="IPR046357">
    <property type="entry name" value="PPIase_dom_sf"/>
</dbReference>
<feature type="region of interest" description="Disordered" evidence="11">
    <location>
        <begin position="54"/>
        <end position="74"/>
    </location>
</feature>
<keyword evidence="14" id="KW-1185">Reference proteome</keyword>
<comment type="subcellular location">
    <subcellularLocation>
        <location evidence="2">Cytoplasm</location>
    </subcellularLocation>
</comment>
<evidence type="ECO:0000256" key="8">
    <source>
        <dbReference type="ARBA" id="ARBA00037071"/>
    </source>
</evidence>
<dbReference type="PANTHER" id="PTHR47861">
    <property type="entry name" value="FKBP-TYPE PEPTIDYL-PROLYL CIS-TRANS ISOMERASE SLYD"/>
    <property type="match status" value="1"/>
</dbReference>
<protein>
    <recommendedName>
        <fullName evidence="10">Peptidyl-prolyl cis-trans isomerase</fullName>
        <ecNumber evidence="10">5.2.1.8</ecNumber>
    </recommendedName>
</protein>
<evidence type="ECO:0000256" key="11">
    <source>
        <dbReference type="SAM" id="MobiDB-lite"/>
    </source>
</evidence>
<proteinExistence type="inferred from homology"/>
<evidence type="ECO:0000256" key="1">
    <source>
        <dbReference type="ARBA" id="ARBA00000971"/>
    </source>
</evidence>
<dbReference type="EC" id="5.2.1.8" evidence="10"/>
<comment type="catalytic activity">
    <reaction evidence="1 9 10">
        <text>[protein]-peptidylproline (omega=180) = [protein]-peptidylproline (omega=0)</text>
        <dbReference type="Rhea" id="RHEA:16237"/>
        <dbReference type="Rhea" id="RHEA-COMP:10747"/>
        <dbReference type="Rhea" id="RHEA-COMP:10748"/>
        <dbReference type="ChEBI" id="CHEBI:83833"/>
        <dbReference type="ChEBI" id="CHEBI:83834"/>
        <dbReference type="EC" id="5.2.1.8"/>
    </reaction>
</comment>
<dbReference type="Gene3D" id="3.10.50.40">
    <property type="match status" value="1"/>
</dbReference>
<dbReference type="PANTHER" id="PTHR47861:SF3">
    <property type="entry name" value="FKBP-TYPE PEPTIDYL-PROLYL CIS-TRANS ISOMERASE SLYD"/>
    <property type="match status" value="1"/>
</dbReference>
<evidence type="ECO:0000256" key="3">
    <source>
        <dbReference type="ARBA" id="ARBA00006577"/>
    </source>
</evidence>
<dbReference type="PROSITE" id="PS50059">
    <property type="entry name" value="FKBP_PPIASE"/>
    <property type="match status" value="1"/>
</dbReference>
<organism evidence="13 14">
    <name type="scientific">Gaopeijia maritima</name>
    <dbReference type="NCBI Taxonomy" id="3119007"/>
    <lineage>
        <taxon>Bacteria</taxon>
        <taxon>Pseudomonadati</taxon>
        <taxon>Gemmatimonadota</taxon>
        <taxon>Longimicrobiia</taxon>
        <taxon>Gaopeijiales</taxon>
        <taxon>Gaopeijiaceae</taxon>
        <taxon>Gaopeijia</taxon>
    </lineage>
</organism>
<dbReference type="GO" id="GO:0016853">
    <property type="term" value="F:isomerase activity"/>
    <property type="evidence" value="ECO:0007669"/>
    <property type="project" value="UniProtKB-KW"/>
</dbReference>
<evidence type="ECO:0000256" key="7">
    <source>
        <dbReference type="ARBA" id="ARBA00023235"/>
    </source>
</evidence>
<dbReference type="RefSeq" id="WP_405278016.1">
    <property type="nucleotide sequence ID" value="NZ_CP144380.1"/>
</dbReference>
<dbReference type="Pfam" id="PF00254">
    <property type="entry name" value="FKBP_C"/>
    <property type="match status" value="1"/>
</dbReference>
<comment type="function">
    <text evidence="8">Also involved in hydrogenase metallocenter assembly, probably by participating in the nickel insertion step. This function in hydrogenase biosynthesis requires chaperone activity and the presence of the metal-binding domain, but not PPIase activity.</text>
</comment>
<keyword evidence="4" id="KW-0963">Cytoplasm</keyword>
<sequence>MAQAKTGDTVHIHYTGRLGDGTVFDSSRDRDPLSFTLGQGQVIPGFEAAVAGMETGESKTTEIPSGEAYGPRRPEMEMSVPRTQLPEGMNPEVGQQLQMQTPDGQAVPVRVTGTSDEAIDLDANHPLAGQDLIFDIELVKVG</sequence>
<feature type="domain" description="PPIase FKBP-type" evidence="12">
    <location>
        <begin position="7"/>
        <end position="81"/>
    </location>
</feature>
<keyword evidence="6" id="KW-0143">Chaperone</keyword>
<evidence type="ECO:0000256" key="10">
    <source>
        <dbReference type="RuleBase" id="RU003915"/>
    </source>
</evidence>
<dbReference type="SUPFAM" id="SSF54534">
    <property type="entry name" value="FKBP-like"/>
    <property type="match status" value="1"/>
</dbReference>
<evidence type="ECO:0000256" key="9">
    <source>
        <dbReference type="PROSITE-ProRule" id="PRU00277"/>
    </source>
</evidence>
<dbReference type="EMBL" id="JBBHLI010000001">
    <property type="protein sequence ID" value="MEK9499867.1"/>
    <property type="molecule type" value="Genomic_DNA"/>
</dbReference>
<comment type="similarity">
    <text evidence="3 10">Belongs to the FKBP-type PPIase family.</text>
</comment>
<accession>A0ABU9E704</accession>
<evidence type="ECO:0000256" key="2">
    <source>
        <dbReference type="ARBA" id="ARBA00004496"/>
    </source>
</evidence>
<keyword evidence="5 9" id="KW-0697">Rotamase</keyword>
<dbReference type="InterPro" id="IPR001179">
    <property type="entry name" value="PPIase_FKBP_dom"/>
</dbReference>
<comment type="caution">
    <text evidence="13">The sequence shown here is derived from an EMBL/GenBank/DDBJ whole genome shotgun (WGS) entry which is preliminary data.</text>
</comment>
<keyword evidence="7 9" id="KW-0413">Isomerase</keyword>
<evidence type="ECO:0000256" key="4">
    <source>
        <dbReference type="ARBA" id="ARBA00022490"/>
    </source>
</evidence>
<evidence type="ECO:0000313" key="14">
    <source>
        <dbReference type="Proteomes" id="UP001484239"/>
    </source>
</evidence>
<dbReference type="Proteomes" id="UP001484239">
    <property type="component" value="Unassembled WGS sequence"/>
</dbReference>
<evidence type="ECO:0000259" key="12">
    <source>
        <dbReference type="PROSITE" id="PS50059"/>
    </source>
</evidence>